<evidence type="ECO:0000256" key="4">
    <source>
        <dbReference type="ARBA" id="ARBA00022989"/>
    </source>
</evidence>
<evidence type="ECO:0000256" key="3">
    <source>
        <dbReference type="ARBA" id="ARBA00022692"/>
    </source>
</evidence>
<feature type="transmembrane region" description="Helical" evidence="6">
    <location>
        <begin position="211"/>
        <end position="227"/>
    </location>
</feature>
<dbReference type="AlphaFoldDB" id="A0AA96WU01"/>
<accession>A0AA96WU01</accession>
<evidence type="ECO:0000256" key="2">
    <source>
        <dbReference type="ARBA" id="ARBA00022475"/>
    </source>
</evidence>
<dbReference type="GO" id="GO:0005886">
    <property type="term" value="C:plasma membrane"/>
    <property type="evidence" value="ECO:0007669"/>
    <property type="project" value="UniProtKB-SubCell"/>
</dbReference>
<dbReference type="InterPro" id="IPR010432">
    <property type="entry name" value="RDD"/>
</dbReference>
<evidence type="ECO:0000259" key="7">
    <source>
        <dbReference type="Pfam" id="PF06271"/>
    </source>
</evidence>
<sequence length="301" mass="33322">MNTLPSETLRNLIVRYGRSLCDDPRRLEALLRDYCGTYRQEISVLTGAARERIPPDLLTSVSTMPIEIAIAQQTKRLQANLGLSEDSARWSVQSWAFALGLLAETEITACISLNSPAQPPPVQESHRREDIFQPQPQLITPPQIPQPETVLRPTFPVVRYASFWERVAAYLLDVIVVNIIGAIIGLIAGFTLGILYVLVTGSDTGIDSLEPIFVLLGIIWSWIYYAFCESSGKQATFGKSIMKLRVTDLNGQKISFSRATGRHFSKFISGLILGIGFLMPAFDEKGQALHDKIAGCLIVKD</sequence>
<gene>
    <name evidence="8" type="ORF">Q2T42_20090</name>
</gene>
<comment type="subcellular location">
    <subcellularLocation>
        <location evidence="1">Cell membrane</location>
        <topology evidence="1">Multi-pass membrane protein</topology>
    </subcellularLocation>
</comment>
<dbReference type="EMBL" id="CP130144">
    <property type="protein sequence ID" value="WNZ44134.1"/>
    <property type="molecule type" value="Genomic_DNA"/>
</dbReference>
<keyword evidence="2" id="KW-1003">Cell membrane</keyword>
<organism evidence="8">
    <name type="scientific">Leptolyngbya boryana CZ1</name>
    <dbReference type="NCBI Taxonomy" id="3060204"/>
    <lineage>
        <taxon>Bacteria</taxon>
        <taxon>Bacillati</taxon>
        <taxon>Cyanobacteriota</taxon>
        <taxon>Cyanophyceae</taxon>
        <taxon>Leptolyngbyales</taxon>
        <taxon>Leptolyngbyaceae</taxon>
        <taxon>Leptolyngbya group</taxon>
        <taxon>Leptolyngbya</taxon>
    </lineage>
</organism>
<dbReference type="Pfam" id="PF06271">
    <property type="entry name" value="RDD"/>
    <property type="match status" value="1"/>
</dbReference>
<feature type="domain" description="RDD" evidence="7">
    <location>
        <begin position="160"/>
        <end position="295"/>
    </location>
</feature>
<evidence type="ECO:0000256" key="6">
    <source>
        <dbReference type="SAM" id="Phobius"/>
    </source>
</evidence>
<name>A0AA96WU01_LEPBY</name>
<evidence type="ECO:0000313" key="8">
    <source>
        <dbReference type="EMBL" id="WNZ44134.1"/>
    </source>
</evidence>
<keyword evidence="5 6" id="KW-0472">Membrane</keyword>
<reference evidence="8" key="2">
    <citation type="submission" date="2023-07" db="EMBL/GenBank/DDBJ databases">
        <authorList>
            <person name="Bai X.-H."/>
            <person name="Wang H.-H."/>
            <person name="Wang J."/>
            <person name="Ma M.-Y."/>
            <person name="Hu H.-H."/>
            <person name="Song Z.-L."/>
            <person name="Ma H.-G."/>
            <person name="Fan Y."/>
            <person name="Du C.-Y."/>
            <person name="Xu J.-C."/>
        </authorList>
    </citation>
    <scope>NUCLEOTIDE SEQUENCE</scope>
    <source>
        <strain evidence="8">CZ1</strain>
    </source>
</reference>
<dbReference type="RefSeq" id="WP_316426323.1">
    <property type="nucleotide sequence ID" value="NZ_CP130144.1"/>
</dbReference>
<proteinExistence type="predicted"/>
<keyword evidence="4 6" id="KW-1133">Transmembrane helix</keyword>
<protein>
    <submittedName>
        <fullName evidence="8">RDD family protein</fullName>
    </submittedName>
</protein>
<evidence type="ECO:0000256" key="1">
    <source>
        <dbReference type="ARBA" id="ARBA00004651"/>
    </source>
</evidence>
<keyword evidence="3 6" id="KW-0812">Transmembrane</keyword>
<dbReference type="InterPro" id="IPR051791">
    <property type="entry name" value="Pra-immunoreactive"/>
</dbReference>
<evidence type="ECO:0000256" key="5">
    <source>
        <dbReference type="ARBA" id="ARBA00023136"/>
    </source>
</evidence>
<dbReference type="PANTHER" id="PTHR36115">
    <property type="entry name" value="PROLINE-RICH ANTIGEN HOMOLOG-RELATED"/>
    <property type="match status" value="1"/>
</dbReference>
<feature type="transmembrane region" description="Helical" evidence="6">
    <location>
        <begin position="264"/>
        <end position="282"/>
    </location>
</feature>
<reference evidence="8" key="1">
    <citation type="journal article" date="2023" name="Plants (Basel)">
        <title>Genomic Analysis of Leptolyngbya boryana CZ1 Reveals Efficient Carbon Fixation Modules.</title>
        <authorList>
            <person name="Bai X."/>
            <person name="Wang H."/>
            <person name="Cheng W."/>
            <person name="Wang J."/>
            <person name="Ma M."/>
            <person name="Hu H."/>
            <person name="Song Z."/>
            <person name="Ma H."/>
            <person name="Fan Y."/>
            <person name="Du C."/>
            <person name="Xu J."/>
        </authorList>
    </citation>
    <scope>NUCLEOTIDE SEQUENCE</scope>
    <source>
        <strain evidence="8">CZ1</strain>
    </source>
</reference>
<feature type="transmembrane region" description="Helical" evidence="6">
    <location>
        <begin position="169"/>
        <end position="199"/>
    </location>
</feature>